<dbReference type="AlphaFoldDB" id="A0A822XLE5"/>
<organism evidence="1 2">
    <name type="scientific">Nelumbo nucifera</name>
    <name type="common">Sacred lotus</name>
    <dbReference type="NCBI Taxonomy" id="4432"/>
    <lineage>
        <taxon>Eukaryota</taxon>
        <taxon>Viridiplantae</taxon>
        <taxon>Streptophyta</taxon>
        <taxon>Embryophyta</taxon>
        <taxon>Tracheophyta</taxon>
        <taxon>Spermatophyta</taxon>
        <taxon>Magnoliopsida</taxon>
        <taxon>Proteales</taxon>
        <taxon>Nelumbonaceae</taxon>
        <taxon>Nelumbo</taxon>
    </lineage>
</organism>
<evidence type="ECO:0000313" key="2">
    <source>
        <dbReference type="Proteomes" id="UP000607653"/>
    </source>
</evidence>
<proteinExistence type="predicted"/>
<evidence type="ECO:0000313" key="1">
    <source>
        <dbReference type="EMBL" id="DAD19766.1"/>
    </source>
</evidence>
<accession>A0A822XLE5</accession>
<dbReference type="Proteomes" id="UP000607653">
    <property type="component" value="Unassembled WGS sequence"/>
</dbReference>
<dbReference type="EMBL" id="DUZY01000001">
    <property type="protein sequence ID" value="DAD19766.1"/>
    <property type="molecule type" value="Genomic_DNA"/>
</dbReference>
<keyword evidence="2" id="KW-1185">Reference proteome</keyword>
<protein>
    <submittedName>
        <fullName evidence="1">Uncharacterized protein</fullName>
    </submittedName>
</protein>
<name>A0A822XLE5_NELNU</name>
<comment type="caution">
    <text evidence="1">The sequence shown here is derived from an EMBL/GenBank/DDBJ whole genome shotgun (WGS) entry which is preliminary data.</text>
</comment>
<gene>
    <name evidence="1" type="ORF">HUJ06_021229</name>
</gene>
<reference evidence="1 2" key="1">
    <citation type="journal article" date="2020" name="Mol. Biol. Evol.">
        <title>Distinct Expression and Methylation Patterns for Genes with Different Fates following a Single Whole-Genome Duplication in Flowering Plants.</title>
        <authorList>
            <person name="Shi T."/>
            <person name="Rahmani R.S."/>
            <person name="Gugger P.F."/>
            <person name="Wang M."/>
            <person name="Li H."/>
            <person name="Zhang Y."/>
            <person name="Li Z."/>
            <person name="Wang Q."/>
            <person name="Van de Peer Y."/>
            <person name="Marchal K."/>
            <person name="Chen J."/>
        </authorList>
    </citation>
    <scope>NUCLEOTIDE SEQUENCE [LARGE SCALE GENOMIC DNA]</scope>
    <source>
        <tissue evidence="1">Leaf</tissue>
    </source>
</reference>
<sequence length="65" mass="7535">MLYTFSIGFLIDQCQTLLSWLECSTDWSLTIIFPLCVRADHHATTKMLSERYHNNVLRPFKSPSG</sequence>